<dbReference type="GO" id="GO:0004553">
    <property type="term" value="F:hydrolase activity, hydrolyzing O-glycosyl compounds"/>
    <property type="evidence" value="ECO:0007669"/>
    <property type="project" value="InterPro"/>
</dbReference>
<dbReference type="InterPro" id="IPR001764">
    <property type="entry name" value="Glyco_hydro_3_N"/>
</dbReference>
<evidence type="ECO:0000313" key="7">
    <source>
        <dbReference type="EMBL" id="KAF4959317.1"/>
    </source>
</evidence>
<proteinExistence type="inferred from homology"/>
<dbReference type="PANTHER" id="PTHR30480:SF8">
    <property type="entry name" value="PUTATIVE (AFU_ORTHOLOGUE AFUA_8G04060)-RELATED"/>
    <property type="match status" value="1"/>
</dbReference>
<dbReference type="FunFam" id="3.40.50.1700:FF:000013">
    <property type="entry name" value="Glycoside hydrolase family 3 protein"/>
    <property type="match status" value="1"/>
</dbReference>
<comment type="caution">
    <text evidence="7">The sequence shown here is derived from an EMBL/GenBank/DDBJ whole genome shotgun (WGS) entry which is preliminary data.</text>
</comment>
<dbReference type="OrthoDB" id="4215304at2759"/>
<evidence type="ECO:0000256" key="5">
    <source>
        <dbReference type="SAM" id="MobiDB-lite"/>
    </source>
</evidence>
<dbReference type="SUPFAM" id="SSF51445">
    <property type="entry name" value="(Trans)glycosidases"/>
    <property type="match status" value="1"/>
</dbReference>
<dbReference type="Gene3D" id="3.20.20.300">
    <property type="entry name" value="Glycoside hydrolase, family 3, N-terminal domain"/>
    <property type="match status" value="1"/>
</dbReference>
<dbReference type="GO" id="GO:0005975">
    <property type="term" value="P:carbohydrate metabolic process"/>
    <property type="evidence" value="ECO:0007669"/>
    <property type="project" value="InterPro"/>
</dbReference>
<gene>
    <name evidence="7" type="ORF">FGADI_1760</name>
</gene>
<dbReference type="Proteomes" id="UP000604273">
    <property type="component" value="Unassembled WGS sequence"/>
</dbReference>
<feature type="domain" description="Glycoside hydrolase family 3 N-terminal" evidence="6">
    <location>
        <begin position="148"/>
        <end position="460"/>
    </location>
</feature>
<dbReference type="Pfam" id="PF00933">
    <property type="entry name" value="Glyco_hydro_3"/>
    <property type="match status" value="1"/>
</dbReference>
<reference evidence="7" key="1">
    <citation type="journal article" date="2020" name="BMC Genomics">
        <title>Correction to: Identification and distribution of gene clusters required for synthesis of sphingolipid metabolism inhibitors in diverse species of the filamentous fungus Fusarium.</title>
        <authorList>
            <person name="Kim H.S."/>
            <person name="Lohmar J.M."/>
            <person name="Busman M."/>
            <person name="Brown D.W."/>
            <person name="Naumann T.A."/>
            <person name="Divon H.H."/>
            <person name="Lysoe E."/>
            <person name="Uhlig S."/>
            <person name="Proctor R.H."/>
        </authorList>
    </citation>
    <scope>NUCLEOTIDE SEQUENCE</scope>
    <source>
        <strain evidence="7">NRRL 45417</strain>
    </source>
</reference>
<comment type="similarity">
    <text evidence="1">Belongs to the glycosyl hydrolase 3 family.</text>
</comment>
<dbReference type="InterPro" id="IPR036881">
    <property type="entry name" value="Glyco_hydro_3_C_sf"/>
</dbReference>
<evidence type="ECO:0000259" key="6">
    <source>
        <dbReference type="Pfam" id="PF00933"/>
    </source>
</evidence>
<reference evidence="7" key="2">
    <citation type="submission" date="2020-05" db="EMBL/GenBank/DDBJ databases">
        <authorList>
            <person name="Kim H.-S."/>
            <person name="Proctor R.H."/>
            <person name="Brown D.W."/>
        </authorList>
    </citation>
    <scope>NUCLEOTIDE SEQUENCE</scope>
    <source>
        <strain evidence="7">NRRL 45417</strain>
    </source>
</reference>
<organism evidence="7 8">
    <name type="scientific">Fusarium gaditjirri</name>
    <dbReference type="NCBI Taxonomy" id="282569"/>
    <lineage>
        <taxon>Eukaryota</taxon>
        <taxon>Fungi</taxon>
        <taxon>Dikarya</taxon>
        <taxon>Ascomycota</taxon>
        <taxon>Pezizomycotina</taxon>
        <taxon>Sordariomycetes</taxon>
        <taxon>Hypocreomycetidae</taxon>
        <taxon>Hypocreales</taxon>
        <taxon>Nectriaceae</taxon>
        <taxon>Fusarium</taxon>
        <taxon>Fusarium nisikadoi species complex</taxon>
    </lineage>
</organism>
<name>A0A8H4TK42_9HYPO</name>
<keyword evidence="4" id="KW-0326">Glycosidase</keyword>
<keyword evidence="8" id="KW-1185">Reference proteome</keyword>
<dbReference type="Gene3D" id="3.40.50.1700">
    <property type="entry name" value="Glycoside hydrolase family 3 C-terminal domain"/>
    <property type="match status" value="1"/>
</dbReference>
<evidence type="ECO:0000313" key="8">
    <source>
        <dbReference type="Proteomes" id="UP000604273"/>
    </source>
</evidence>
<dbReference type="EMBL" id="JABFAI010000036">
    <property type="protein sequence ID" value="KAF4959317.1"/>
    <property type="molecule type" value="Genomic_DNA"/>
</dbReference>
<accession>A0A8H4TK42</accession>
<feature type="region of interest" description="Disordered" evidence="5">
    <location>
        <begin position="1"/>
        <end position="51"/>
    </location>
</feature>
<dbReference type="InterPro" id="IPR017853">
    <property type="entry name" value="GH"/>
</dbReference>
<evidence type="ECO:0000256" key="2">
    <source>
        <dbReference type="ARBA" id="ARBA00022801"/>
    </source>
</evidence>
<dbReference type="InterPro" id="IPR050226">
    <property type="entry name" value="NagZ_Beta-hexosaminidase"/>
</dbReference>
<keyword evidence="2" id="KW-0378">Hydrolase</keyword>
<evidence type="ECO:0000256" key="4">
    <source>
        <dbReference type="ARBA" id="ARBA00023295"/>
    </source>
</evidence>
<dbReference type="GO" id="GO:0009254">
    <property type="term" value="P:peptidoglycan turnover"/>
    <property type="evidence" value="ECO:0007669"/>
    <property type="project" value="TreeGrafter"/>
</dbReference>
<keyword evidence="3" id="KW-0325">Glycoprotein</keyword>
<dbReference type="SUPFAM" id="SSF55729">
    <property type="entry name" value="Acyl-CoA N-acyltransferases (Nat)"/>
    <property type="match status" value="1"/>
</dbReference>
<evidence type="ECO:0000256" key="3">
    <source>
        <dbReference type="ARBA" id="ARBA00023180"/>
    </source>
</evidence>
<evidence type="ECO:0000256" key="1">
    <source>
        <dbReference type="ARBA" id="ARBA00005336"/>
    </source>
</evidence>
<sequence length="1045" mass="113808">MAPPPAGSASSSSSREGYRSVNASHRYLKHAGPSRGEPEPQQKRSKYHVTRHRRRLTIMAHTDNSDLDPAWQDLDRYVPTHLTSLPVGPVESRLPDGAGYQGPSLHSSAPNLGEFYSFTYSLTRHHDANWLFGSAIGQILIMGWDGTEVTPQIRSLIEEHHLGSIILTAKNLKSAQQTAELVQELQTIAKNAGHLQPLLIALDQENGGVNSLFDEDYVCQFPSAMGVAATGRADLAYEVTKATATEISACGVNLMLGPVLDVLNNARYQPLGVRATGDDPQEVSQYGLAALRGIRDAGIASCGKHFPSYGNLNFLGSNLDVPIITQTLEELSISALVPFRNAVASGKLDAMFIGGCGISNPSMNVSHACLSDQVVDELLRDELGFNGVAISECLEMEALSHELGVQNGVIMAVEAGCDLVLLCRAYDVQLEAIKGLKLGYENGIVTKERIFTSLRRVLNLKSTCTSWEKALNPPGISLLSQLHPSHLALSIQAYDDSITIIRDKEKLIPLTASMHPGEELLLLTPLVKPLPASSLTKKLLAAKDSQNQAEGQHEMWAHNGRDRSAILSGEGVFREFGKSLARARNEKLLHTSYTANGVRPVHENLIHRASCIIIVTADANRNLYQAGFTKHVDMMCSMLRTRGQKKQLIVVAVSSPYDFAMDKSIGTYLCTFDFTENALHALARTLVGEIAPLGTLPGTLRKSKKVLKSRQHWLVEEYSAKRDASALNDLLRAVHRASAPDLQFLRTTTAASFQLNNANIAESHFVVRNSSTNALYGFAATYFVHGVGILGGVFVEPTKRDVSIGRSLHRRALRSLMQRRGIKQVQIGSAFPGVFLGIPNDVEVNTIKEWFANSGWDFQFPRRVSNMILQDVAGWSAPEGLPQSIQRAGISFDLIHDLDNADGVLNHVRNNANPEVLELYRHALSESKSSGIVRAKDAAGTLLGTIIVCKQRSPLETHIPSLVSRSEDVGGIIAPVVPLGPQSTLALQGLTLMGIRQARSHKATKVVLGWVVDDGSESLTSMGFETLQEFEEITNSPENVGIPHF</sequence>
<protein>
    <recommendedName>
        <fullName evidence="6">Glycoside hydrolase family 3 N-terminal domain-containing protein</fullName>
    </recommendedName>
</protein>
<dbReference type="InterPro" id="IPR016181">
    <property type="entry name" value="Acyl_CoA_acyltransferase"/>
</dbReference>
<dbReference type="PANTHER" id="PTHR30480">
    <property type="entry name" value="BETA-HEXOSAMINIDASE-RELATED"/>
    <property type="match status" value="1"/>
</dbReference>
<dbReference type="InterPro" id="IPR036962">
    <property type="entry name" value="Glyco_hydro_3_N_sf"/>
</dbReference>
<dbReference type="AlphaFoldDB" id="A0A8H4TK42"/>